<comment type="caution">
    <text evidence="1">The sequence shown here is derived from an EMBL/GenBank/DDBJ whole genome shotgun (WGS) entry which is preliminary data.</text>
</comment>
<keyword evidence="2" id="KW-1185">Reference proteome</keyword>
<gene>
    <name evidence="1" type="ORF">AG1IA_07782</name>
</gene>
<dbReference type="EMBL" id="AFRT01002242">
    <property type="protein sequence ID" value="ELU38192.1"/>
    <property type="molecule type" value="Genomic_DNA"/>
</dbReference>
<evidence type="ECO:0000313" key="1">
    <source>
        <dbReference type="EMBL" id="ELU38192.1"/>
    </source>
</evidence>
<sequence length="95" mass="10995">MALQTPYYERRALALFWLLQAQMSHGLRKFRSPCAASRLVAVEQPQEAEVQCESWCSHPQSLTLNGSMRVVVLGFEAMVIFRVLVRAQEQHRRFC</sequence>
<dbReference type="AlphaFoldDB" id="L8WN26"/>
<proteinExistence type="predicted"/>
<protein>
    <submittedName>
        <fullName evidence="1">Uncharacterized protein</fullName>
    </submittedName>
</protein>
<evidence type="ECO:0000313" key="2">
    <source>
        <dbReference type="Proteomes" id="UP000011668"/>
    </source>
</evidence>
<reference evidence="1 2" key="1">
    <citation type="journal article" date="2013" name="Nat. Commun.">
        <title>The evolution and pathogenic mechanisms of the rice sheath blight pathogen.</title>
        <authorList>
            <person name="Zheng A."/>
            <person name="Lin R."/>
            <person name="Xu L."/>
            <person name="Qin P."/>
            <person name="Tang C."/>
            <person name="Ai P."/>
            <person name="Zhang D."/>
            <person name="Liu Y."/>
            <person name="Sun Z."/>
            <person name="Feng H."/>
            <person name="Wang Y."/>
            <person name="Chen Y."/>
            <person name="Liang X."/>
            <person name="Fu R."/>
            <person name="Li Q."/>
            <person name="Zhang J."/>
            <person name="Yu X."/>
            <person name="Xie Z."/>
            <person name="Ding L."/>
            <person name="Guan P."/>
            <person name="Tang J."/>
            <person name="Liang Y."/>
            <person name="Wang S."/>
            <person name="Deng Q."/>
            <person name="Li S."/>
            <person name="Zhu J."/>
            <person name="Wang L."/>
            <person name="Liu H."/>
            <person name="Li P."/>
        </authorList>
    </citation>
    <scope>NUCLEOTIDE SEQUENCE [LARGE SCALE GENOMIC DNA]</scope>
    <source>
        <strain evidence="2">AG-1 IA</strain>
    </source>
</reference>
<dbReference type="Proteomes" id="UP000011668">
    <property type="component" value="Unassembled WGS sequence"/>
</dbReference>
<name>L8WN26_THACA</name>
<accession>L8WN26</accession>
<dbReference type="HOGENOM" id="CLU_2374233_0_0_1"/>
<organism evidence="1 2">
    <name type="scientific">Thanatephorus cucumeris (strain AG1-IA)</name>
    <name type="common">Rice sheath blight fungus</name>
    <name type="synonym">Rhizoctonia solani</name>
    <dbReference type="NCBI Taxonomy" id="983506"/>
    <lineage>
        <taxon>Eukaryota</taxon>
        <taxon>Fungi</taxon>
        <taxon>Dikarya</taxon>
        <taxon>Basidiomycota</taxon>
        <taxon>Agaricomycotina</taxon>
        <taxon>Agaricomycetes</taxon>
        <taxon>Cantharellales</taxon>
        <taxon>Ceratobasidiaceae</taxon>
        <taxon>Rhizoctonia</taxon>
        <taxon>Rhizoctonia solani AG-1</taxon>
    </lineage>
</organism>